<dbReference type="RefSeq" id="WP_103103255.1">
    <property type="nucleotide sequence ID" value="NZ_BDEC01000005.1"/>
</dbReference>
<dbReference type="PANTHER" id="PTHR36454">
    <property type="entry name" value="LMO2823 PROTEIN"/>
    <property type="match status" value="1"/>
</dbReference>
<dbReference type="PIRSF" id="PIRSF033563">
    <property type="entry name" value="UCP033563"/>
    <property type="match status" value="1"/>
</dbReference>
<accession>A0A2H6CQS9</accession>
<dbReference type="AlphaFoldDB" id="A0A2H6CQS9"/>
<dbReference type="Proteomes" id="UP000236214">
    <property type="component" value="Unassembled WGS sequence"/>
</dbReference>
<evidence type="ECO:0000313" key="1">
    <source>
        <dbReference type="EMBL" id="GBD67346.1"/>
    </source>
</evidence>
<evidence type="ECO:0008006" key="3">
    <source>
        <dbReference type="Google" id="ProtNLM"/>
    </source>
</evidence>
<name>A0A2H6CQS9_TETHA</name>
<gene>
    <name evidence="1" type="ORF">TEHN7118_0152</name>
</gene>
<dbReference type="InterPro" id="IPR008323">
    <property type="entry name" value="UCP033563"/>
</dbReference>
<dbReference type="Pfam" id="PF06245">
    <property type="entry name" value="DUF1015"/>
    <property type="match status" value="1"/>
</dbReference>
<proteinExistence type="predicted"/>
<reference evidence="1 2" key="1">
    <citation type="submission" date="2016-05" db="EMBL/GenBank/DDBJ databases">
        <title>Whole genome sequencing of Tetragenococcus halophilus subsp. halophilus NISL 7118.</title>
        <authorList>
            <person name="Shiwa Y."/>
            <person name="Nishimura I."/>
            <person name="Yoshikawa H."/>
            <person name="Koyama Y."/>
            <person name="Oguma T."/>
        </authorList>
    </citation>
    <scope>NUCLEOTIDE SEQUENCE [LARGE SCALE GENOMIC DNA]</scope>
    <source>
        <strain evidence="1 2">NISL 7118</strain>
    </source>
</reference>
<dbReference type="PANTHER" id="PTHR36454:SF1">
    <property type="entry name" value="DUF1015 DOMAIN-CONTAINING PROTEIN"/>
    <property type="match status" value="1"/>
</dbReference>
<comment type="caution">
    <text evidence="1">The sequence shown here is derived from an EMBL/GenBank/DDBJ whole genome shotgun (WGS) entry which is preliminary data.</text>
</comment>
<evidence type="ECO:0000313" key="2">
    <source>
        <dbReference type="Proteomes" id="UP000236214"/>
    </source>
</evidence>
<sequence>MVVVRPFRAIRPKASLADKVAELPYDVVDSSQARDLAEGNPYSYFHIDKAEIDLAQSISPYDAQVYQKAAANLTAFLQKGWLKKDIQDNYYLYQLTMNGRSQTGLVACTSIDDYSAANIKKHEYTRHEKEIDRMNHIRSCDANTSPIFLSYRKNQEIQQLIQNWQKTHEAIYDFTSYYEVEHKVWLLDDKTVIQQLEEAFTALDALYIADGHHRTESAVKIGLEKREEQTNSMESDYFLSILFPEDELLIKEYNRVLDVKIPEDFFAQLKENFVLEETNEKRPDNAAKMCMYLEGTWYSLQVKEDKILTDPVAKLDVSLLQDLLIAPIFNIQDVRSDQRIDFVGGIYGPQKLEELVDEKKRTVAFSMYPTKMQDLLEVADAQEIMPPKSTWFEPKLLSGLFLHDLETTAKP</sequence>
<dbReference type="EMBL" id="BDEC01000005">
    <property type="protein sequence ID" value="GBD67346.1"/>
    <property type="molecule type" value="Genomic_DNA"/>
</dbReference>
<organism evidence="1 2">
    <name type="scientific">Tetragenococcus halophilus subsp. halophilus</name>
    <dbReference type="NCBI Taxonomy" id="1513897"/>
    <lineage>
        <taxon>Bacteria</taxon>
        <taxon>Bacillati</taxon>
        <taxon>Bacillota</taxon>
        <taxon>Bacilli</taxon>
        <taxon>Lactobacillales</taxon>
        <taxon>Enterococcaceae</taxon>
        <taxon>Tetragenococcus</taxon>
    </lineage>
</organism>
<keyword evidence="2" id="KW-1185">Reference proteome</keyword>
<protein>
    <recommendedName>
        <fullName evidence="3">DUF1015 domain-containing protein</fullName>
    </recommendedName>
</protein>